<evidence type="ECO:0000259" key="5">
    <source>
        <dbReference type="PROSITE" id="PS50883"/>
    </source>
</evidence>
<dbReference type="InterPro" id="IPR011006">
    <property type="entry name" value="CheY-like_superfamily"/>
</dbReference>
<dbReference type="AlphaFoldDB" id="A0A1D9GND8"/>
<dbReference type="CDD" id="cd01949">
    <property type="entry name" value="GGDEF"/>
    <property type="match status" value="1"/>
</dbReference>
<keyword evidence="3" id="KW-0597">Phosphoprotein</keyword>
<dbReference type="InterPro" id="IPR000160">
    <property type="entry name" value="GGDEF_dom"/>
</dbReference>
<evidence type="ECO:0000259" key="4">
    <source>
        <dbReference type="PROSITE" id="PS50110"/>
    </source>
</evidence>
<dbReference type="Gene3D" id="3.40.50.2300">
    <property type="match status" value="1"/>
</dbReference>
<feature type="domain" description="EAL" evidence="5">
    <location>
        <begin position="317"/>
        <end position="571"/>
    </location>
</feature>
<dbReference type="NCBIfam" id="TIGR00254">
    <property type="entry name" value="GGDEF"/>
    <property type="match status" value="1"/>
</dbReference>
<reference evidence="7 8" key="1">
    <citation type="submission" date="2016-10" db="EMBL/GenBank/DDBJ databases">
        <title>Marinobacter salinus sp. nov., a moderately halophilic bacterium isolated from a tidal flat environment.</title>
        <authorList>
            <person name="Park S.-J."/>
        </authorList>
    </citation>
    <scope>NUCLEOTIDE SEQUENCE [LARGE SCALE GENOMIC DNA]</scope>
    <source>
        <strain evidence="7 8">Hb8</strain>
    </source>
</reference>
<dbReference type="InterPro" id="IPR035919">
    <property type="entry name" value="EAL_sf"/>
</dbReference>
<accession>A0A1D9GND8</accession>
<dbReference type="PANTHER" id="PTHR33121:SF70">
    <property type="entry name" value="SIGNALING PROTEIN YKOW"/>
    <property type="match status" value="1"/>
</dbReference>
<dbReference type="SUPFAM" id="SSF52172">
    <property type="entry name" value="CheY-like"/>
    <property type="match status" value="1"/>
</dbReference>
<dbReference type="PROSITE" id="PS50883">
    <property type="entry name" value="EAL"/>
    <property type="match status" value="1"/>
</dbReference>
<dbReference type="EC" id="3.1.4.52" evidence="1"/>
<dbReference type="SMART" id="SM00267">
    <property type="entry name" value="GGDEF"/>
    <property type="match status" value="1"/>
</dbReference>
<dbReference type="InterPro" id="IPR001789">
    <property type="entry name" value="Sig_transdc_resp-reg_receiver"/>
</dbReference>
<feature type="modified residue" description="4-aspartylphosphate" evidence="3">
    <location>
        <position position="66"/>
    </location>
</feature>
<gene>
    <name evidence="7" type="ORF">BKP64_13270</name>
</gene>
<dbReference type="Pfam" id="PF00990">
    <property type="entry name" value="GGDEF"/>
    <property type="match status" value="1"/>
</dbReference>
<keyword evidence="8" id="KW-1185">Reference proteome</keyword>
<dbReference type="RefSeq" id="WP_070970912.1">
    <property type="nucleotide sequence ID" value="NZ_CP017715.1"/>
</dbReference>
<evidence type="ECO:0000256" key="1">
    <source>
        <dbReference type="ARBA" id="ARBA00012282"/>
    </source>
</evidence>
<dbReference type="InterPro" id="IPR043128">
    <property type="entry name" value="Rev_trsase/Diguanyl_cyclase"/>
</dbReference>
<dbReference type="InterPro" id="IPR029787">
    <property type="entry name" value="Nucleotide_cyclase"/>
</dbReference>
<dbReference type="SUPFAM" id="SSF55073">
    <property type="entry name" value="Nucleotide cyclase"/>
    <property type="match status" value="1"/>
</dbReference>
<dbReference type="PROSITE" id="PS50110">
    <property type="entry name" value="RESPONSE_REGULATORY"/>
    <property type="match status" value="1"/>
</dbReference>
<dbReference type="KEGG" id="msq:BKP64_13270"/>
<dbReference type="Proteomes" id="UP000177445">
    <property type="component" value="Chromosome"/>
</dbReference>
<evidence type="ECO:0000256" key="3">
    <source>
        <dbReference type="PROSITE-ProRule" id="PRU00169"/>
    </source>
</evidence>
<evidence type="ECO:0000313" key="8">
    <source>
        <dbReference type="Proteomes" id="UP000177445"/>
    </source>
</evidence>
<evidence type="ECO:0000313" key="7">
    <source>
        <dbReference type="EMBL" id="AOY89054.1"/>
    </source>
</evidence>
<evidence type="ECO:0000259" key="6">
    <source>
        <dbReference type="PROSITE" id="PS50887"/>
    </source>
</evidence>
<dbReference type="SMART" id="SM00052">
    <property type="entry name" value="EAL"/>
    <property type="match status" value="1"/>
</dbReference>
<sequence>MTLPLETIRPSQLRLLVLVPDYSDFLWLNALLADDGEFDADATWCPDLIDCDDLIRNASFDLVVWDCVFHGGSESAFLQYLAVASNEKPVLALSAESSDERAPELLASGASDYLSRNGLDHWSFRRAVKGLWYRGQLSESPHSRLGRDVATGFINRDLFFDRLQQSLLRAERGGHRLALLHLNIDDFRSINESFGYQKSDQLMMKLAERLRHSLRRVDSLMRIGGDELAIIIEKVEDSLDITQIIRKVVAALDEPVTIDGQAIGVSASLGVATYPEAGDSAENLLRRANRAMFEAKRDPGTSYRFYDRQLHISAGYQLRLEADLRSALRGNELELYYQPRIDLATEEVRGVECLLRWNHPERGLVGPDEFIPVAERSGLIVPIGYWVIEQACKRLQESAEMGFPGLVFAVNLSFRQFHDRKMTETIFRIIFNANVDTSLLELELTESAMMHDPEYAQRCLRELNQLGISFALDDFGTGFSSLSNLQHLPISLVKIDKSFVQDLGKSADAEHIIRAIISLAHSLQISVVAEGVETEGQLDFLRQQHCDEIQGYYYARPMPWADLVQFLNNRGQSACLQR</sequence>
<dbReference type="SUPFAM" id="SSF141868">
    <property type="entry name" value="EAL domain-like"/>
    <property type="match status" value="1"/>
</dbReference>
<dbReference type="GO" id="GO:0071111">
    <property type="term" value="F:cyclic-guanylate-specific phosphodiesterase activity"/>
    <property type="evidence" value="ECO:0007669"/>
    <property type="project" value="UniProtKB-EC"/>
</dbReference>
<dbReference type="Gene3D" id="3.30.70.270">
    <property type="match status" value="1"/>
</dbReference>
<dbReference type="PROSITE" id="PS50887">
    <property type="entry name" value="GGDEF"/>
    <property type="match status" value="1"/>
</dbReference>
<dbReference type="OrthoDB" id="9804951at2"/>
<protein>
    <recommendedName>
        <fullName evidence="1">cyclic-guanylate-specific phosphodiesterase</fullName>
        <ecNumber evidence="1">3.1.4.52</ecNumber>
    </recommendedName>
</protein>
<dbReference type="InterPro" id="IPR001633">
    <property type="entry name" value="EAL_dom"/>
</dbReference>
<feature type="domain" description="Response regulatory" evidence="4">
    <location>
        <begin position="14"/>
        <end position="131"/>
    </location>
</feature>
<dbReference type="PANTHER" id="PTHR33121">
    <property type="entry name" value="CYCLIC DI-GMP PHOSPHODIESTERASE PDEF"/>
    <property type="match status" value="1"/>
</dbReference>
<dbReference type="GO" id="GO:0000160">
    <property type="term" value="P:phosphorelay signal transduction system"/>
    <property type="evidence" value="ECO:0007669"/>
    <property type="project" value="InterPro"/>
</dbReference>
<dbReference type="Pfam" id="PF00563">
    <property type="entry name" value="EAL"/>
    <property type="match status" value="1"/>
</dbReference>
<dbReference type="Gene3D" id="3.20.20.450">
    <property type="entry name" value="EAL domain"/>
    <property type="match status" value="1"/>
</dbReference>
<name>A0A1D9GND8_9GAMM</name>
<dbReference type="EMBL" id="CP017715">
    <property type="protein sequence ID" value="AOY89054.1"/>
    <property type="molecule type" value="Genomic_DNA"/>
</dbReference>
<dbReference type="FunFam" id="3.20.20.450:FF:000001">
    <property type="entry name" value="Cyclic di-GMP phosphodiesterase yahA"/>
    <property type="match status" value="1"/>
</dbReference>
<dbReference type="STRING" id="1874317.BKP64_13270"/>
<dbReference type="CDD" id="cd01948">
    <property type="entry name" value="EAL"/>
    <property type="match status" value="1"/>
</dbReference>
<evidence type="ECO:0000256" key="2">
    <source>
        <dbReference type="ARBA" id="ARBA00022636"/>
    </source>
</evidence>
<organism evidence="7 8">
    <name type="scientific">Marinobacter salinus</name>
    <dbReference type="NCBI Taxonomy" id="1874317"/>
    <lineage>
        <taxon>Bacteria</taxon>
        <taxon>Pseudomonadati</taxon>
        <taxon>Pseudomonadota</taxon>
        <taxon>Gammaproteobacteria</taxon>
        <taxon>Pseudomonadales</taxon>
        <taxon>Marinobacteraceae</taxon>
        <taxon>Marinobacter</taxon>
    </lineage>
</organism>
<feature type="domain" description="GGDEF" evidence="6">
    <location>
        <begin position="175"/>
        <end position="308"/>
    </location>
</feature>
<keyword evidence="2" id="KW-0973">c-di-GMP</keyword>
<proteinExistence type="predicted"/>
<dbReference type="InterPro" id="IPR050706">
    <property type="entry name" value="Cyclic-di-GMP_PDE-like"/>
</dbReference>